<dbReference type="RefSeq" id="WP_175205685.1">
    <property type="nucleotide sequence ID" value="NZ_CADILG010000003.1"/>
</dbReference>
<proteinExistence type="predicted"/>
<evidence type="ECO:0000256" key="2">
    <source>
        <dbReference type="SAM" id="Phobius"/>
    </source>
</evidence>
<feature type="region of interest" description="Disordered" evidence="1">
    <location>
        <begin position="1"/>
        <end position="24"/>
    </location>
</feature>
<evidence type="ECO:0008006" key="5">
    <source>
        <dbReference type="Google" id="ProtNLM"/>
    </source>
</evidence>
<feature type="transmembrane region" description="Helical" evidence="2">
    <location>
        <begin position="70"/>
        <end position="89"/>
    </location>
</feature>
<evidence type="ECO:0000313" key="4">
    <source>
        <dbReference type="Proteomes" id="UP000494117"/>
    </source>
</evidence>
<sequence>MDMPGNNEAFSEAEEETAPSSTLPDARSLSVLDWSALIAVVAGGLNSGLIAAVDLDVFARVLPWAAATRCVYGLIGLAALYSVVLLFRLGEAPD</sequence>
<keyword evidence="2" id="KW-0472">Membrane</keyword>
<evidence type="ECO:0000256" key="1">
    <source>
        <dbReference type="SAM" id="MobiDB-lite"/>
    </source>
</evidence>
<evidence type="ECO:0000313" key="3">
    <source>
        <dbReference type="EMBL" id="CAB3833197.1"/>
    </source>
</evidence>
<protein>
    <recommendedName>
        <fullName evidence="5">DUF378 domain-containing protein</fullName>
    </recommendedName>
</protein>
<name>A0A6S7CIP0_9BURK</name>
<dbReference type="AlphaFoldDB" id="A0A6S7CIP0"/>
<dbReference type="Proteomes" id="UP000494117">
    <property type="component" value="Unassembled WGS sequence"/>
</dbReference>
<dbReference type="Pfam" id="PF04070">
    <property type="entry name" value="DUF378"/>
    <property type="match status" value="1"/>
</dbReference>
<dbReference type="InterPro" id="IPR007211">
    <property type="entry name" value="DUF378"/>
</dbReference>
<gene>
    <name evidence="3" type="ORF">LMG26858_00806</name>
</gene>
<keyword evidence="2" id="KW-1133">Transmembrane helix</keyword>
<keyword evidence="2" id="KW-0812">Transmembrane</keyword>
<accession>A0A6S7CIP0</accession>
<reference evidence="3 4" key="1">
    <citation type="submission" date="2020-04" db="EMBL/GenBank/DDBJ databases">
        <authorList>
            <person name="De Canck E."/>
        </authorList>
    </citation>
    <scope>NUCLEOTIDE SEQUENCE [LARGE SCALE GENOMIC DNA]</scope>
    <source>
        <strain evidence="3 4">LMG 26858</strain>
    </source>
</reference>
<keyword evidence="4" id="KW-1185">Reference proteome</keyword>
<feature type="transmembrane region" description="Helical" evidence="2">
    <location>
        <begin position="34"/>
        <end position="58"/>
    </location>
</feature>
<dbReference type="EMBL" id="CADILG010000003">
    <property type="protein sequence ID" value="CAB3833197.1"/>
    <property type="molecule type" value="Genomic_DNA"/>
</dbReference>
<organism evidence="3 4">
    <name type="scientific">Achromobacter anxifer</name>
    <dbReference type="NCBI Taxonomy" id="1287737"/>
    <lineage>
        <taxon>Bacteria</taxon>
        <taxon>Pseudomonadati</taxon>
        <taxon>Pseudomonadota</taxon>
        <taxon>Betaproteobacteria</taxon>
        <taxon>Burkholderiales</taxon>
        <taxon>Alcaligenaceae</taxon>
        <taxon>Achromobacter</taxon>
    </lineage>
</organism>